<keyword evidence="5 8" id="KW-0223">Dioxygenase</keyword>
<evidence type="ECO:0000256" key="5">
    <source>
        <dbReference type="ARBA" id="ARBA00022964"/>
    </source>
</evidence>
<evidence type="ECO:0000256" key="6">
    <source>
        <dbReference type="ARBA" id="ARBA00023002"/>
    </source>
</evidence>
<gene>
    <name evidence="8" type="ORF">B4U80_06058</name>
</gene>
<dbReference type="OrthoDB" id="204928at2759"/>
<dbReference type="STRING" id="299467.A0A443SUM5"/>
<dbReference type="GO" id="GO:0000334">
    <property type="term" value="F:3-hydroxyanthranilate 3,4-dioxygenase activity"/>
    <property type="evidence" value="ECO:0007669"/>
    <property type="project" value="InterPro"/>
</dbReference>
<dbReference type="Proteomes" id="UP000288716">
    <property type="component" value="Unassembled WGS sequence"/>
</dbReference>
<reference evidence="8 9" key="1">
    <citation type="journal article" date="2018" name="Gigascience">
        <title>Genomes of trombidid mites reveal novel predicted allergens and laterally-transferred genes associated with secondary metabolism.</title>
        <authorList>
            <person name="Dong X."/>
            <person name="Chaisiri K."/>
            <person name="Xia D."/>
            <person name="Armstrong S.D."/>
            <person name="Fang Y."/>
            <person name="Donnelly M.J."/>
            <person name="Kadowaki T."/>
            <person name="McGarry J.W."/>
            <person name="Darby A.C."/>
            <person name="Makepeace B.L."/>
        </authorList>
    </citation>
    <scope>NUCLEOTIDE SEQUENCE [LARGE SCALE GENOMIC DNA]</scope>
    <source>
        <strain evidence="8">UoL-UT</strain>
    </source>
</reference>
<dbReference type="Pfam" id="PF06052">
    <property type="entry name" value="3-HAO"/>
    <property type="match status" value="1"/>
</dbReference>
<keyword evidence="6" id="KW-0560">Oxidoreductase</keyword>
<dbReference type="GO" id="GO:0005737">
    <property type="term" value="C:cytoplasm"/>
    <property type="evidence" value="ECO:0007669"/>
    <property type="project" value="TreeGrafter"/>
</dbReference>
<proteinExistence type="predicted"/>
<dbReference type="Gene3D" id="2.60.120.10">
    <property type="entry name" value="Jelly Rolls"/>
    <property type="match status" value="1"/>
</dbReference>
<dbReference type="VEuPathDB" id="VectorBase:LDEU000828"/>
<evidence type="ECO:0000256" key="7">
    <source>
        <dbReference type="ARBA" id="ARBA00023004"/>
    </source>
</evidence>
<comment type="function">
    <text evidence="2">Catalyzes the oxidative ring opening of 3-hydroxyanthranilate to 2-amino-3-carboxymuconate semialdehyde, which spontaneously cyclizes to quinolinate.</text>
</comment>
<keyword evidence="7" id="KW-0408">Iron</keyword>
<dbReference type="GO" id="GO:0046874">
    <property type="term" value="P:quinolinate metabolic process"/>
    <property type="evidence" value="ECO:0007669"/>
    <property type="project" value="TreeGrafter"/>
</dbReference>
<keyword evidence="4" id="KW-0479">Metal-binding</keyword>
<dbReference type="InterPro" id="IPR011051">
    <property type="entry name" value="RmlC_Cupin_sf"/>
</dbReference>
<evidence type="ECO:0000256" key="1">
    <source>
        <dbReference type="ARBA" id="ARBA00001954"/>
    </source>
</evidence>
<dbReference type="InterPro" id="IPR010329">
    <property type="entry name" value="3hydroanth_dOase"/>
</dbReference>
<evidence type="ECO:0000313" key="9">
    <source>
        <dbReference type="Proteomes" id="UP000288716"/>
    </source>
</evidence>
<dbReference type="PANTHER" id="PTHR15497:SF1">
    <property type="entry name" value="3-HYDROXYANTHRANILATE 3,4-DIOXYGENASE"/>
    <property type="match status" value="1"/>
</dbReference>
<dbReference type="GO" id="GO:0005506">
    <property type="term" value="F:iron ion binding"/>
    <property type="evidence" value="ECO:0007669"/>
    <property type="project" value="InterPro"/>
</dbReference>
<dbReference type="EMBL" id="NCKV01000236">
    <property type="protein sequence ID" value="RWS31212.1"/>
    <property type="molecule type" value="Genomic_DNA"/>
</dbReference>
<comment type="caution">
    <text evidence="8">The sequence shown here is derived from an EMBL/GenBank/DDBJ whole genome shotgun (WGS) entry which is preliminary data.</text>
</comment>
<keyword evidence="3" id="KW-0662">Pyridine nucleotide biosynthesis</keyword>
<evidence type="ECO:0000313" key="8">
    <source>
        <dbReference type="EMBL" id="RWS31212.1"/>
    </source>
</evidence>
<protein>
    <submittedName>
        <fullName evidence="8">3-hydroxyanthranilate 3:4-dioxygenase-like isoform X2</fullName>
    </submittedName>
</protein>
<dbReference type="AlphaFoldDB" id="A0A443SUM5"/>
<keyword evidence="9" id="KW-1185">Reference proteome</keyword>
<dbReference type="SUPFAM" id="SSF51182">
    <property type="entry name" value="RmlC-like cupins"/>
    <property type="match status" value="1"/>
</dbReference>
<accession>A0A443SUM5</accession>
<sequence>MSTEIIHFETWIECNKQDLQPPVCNKMLHNDQLKAFIVGGPNIRKDYHLNEGEEIVEKGVRKDVHIKEGQVFLLPGRIPHSPQRYADTFGLVIEREREKHEMDALRYYVDDTSQEILFERWFHCEDLGTQLAPIIREFFNSEEFKSGKPKGDSVNPTPPWSPNDEITVQNAFSLREWIEDRREKIIKNGFLPLFPGDYTSQVIVFGPGSHRVNYADCDTFLMQLVSLITVLSFTSFSSTKQ</sequence>
<evidence type="ECO:0000256" key="2">
    <source>
        <dbReference type="ARBA" id="ARBA00002752"/>
    </source>
</evidence>
<comment type="cofactor">
    <cofactor evidence="1">
        <name>Fe(2+)</name>
        <dbReference type="ChEBI" id="CHEBI:29033"/>
    </cofactor>
</comment>
<dbReference type="PANTHER" id="PTHR15497">
    <property type="entry name" value="3-HYDROXYANTHRANILATE 3,4-DIOXYGENASE"/>
    <property type="match status" value="1"/>
</dbReference>
<dbReference type="CDD" id="cd06123">
    <property type="entry name" value="cupin_HAO"/>
    <property type="match status" value="1"/>
</dbReference>
<organism evidence="8 9">
    <name type="scientific">Leptotrombidium deliense</name>
    <dbReference type="NCBI Taxonomy" id="299467"/>
    <lineage>
        <taxon>Eukaryota</taxon>
        <taxon>Metazoa</taxon>
        <taxon>Ecdysozoa</taxon>
        <taxon>Arthropoda</taxon>
        <taxon>Chelicerata</taxon>
        <taxon>Arachnida</taxon>
        <taxon>Acari</taxon>
        <taxon>Acariformes</taxon>
        <taxon>Trombidiformes</taxon>
        <taxon>Prostigmata</taxon>
        <taxon>Anystina</taxon>
        <taxon>Parasitengona</taxon>
        <taxon>Trombiculoidea</taxon>
        <taxon>Trombiculidae</taxon>
        <taxon>Leptotrombidium</taxon>
    </lineage>
</organism>
<evidence type="ECO:0000256" key="3">
    <source>
        <dbReference type="ARBA" id="ARBA00022642"/>
    </source>
</evidence>
<dbReference type="InterPro" id="IPR014710">
    <property type="entry name" value="RmlC-like_jellyroll"/>
</dbReference>
<name>A0A443SUM5_9ACAR</name>
<evidence type="ECO:0000256" key="4">
    <source>
        <dbReference type="ARBA" id="ARBA00022723"/>
    </source>
</evidence>
<dbReference type="GO" id="GO:0034354">
    <property type="term" value="P:'de novo' NAD+ biosynthetic process from L-tryptophan"/>
    <property type="evidence" value="ECO:0007669"/>
    <property type="project" value="TreeGrafter"/>
</dbReference>